<dbReference type="GO" id="GO:0016874">
    <property type="term" value="F:ligase activity"/>
    <property type="evidence" value="ECO:0007669"/>
    <property type="project" value="UniProtKB-KW"/>
</dbReference>
<organism evidence="1 2">
    <name type="scientific">Aspergillus bertholletiae</name>
    <dbReference type="NCBI Taxonomy" id="1226010"/>
    <lineage>
        <taxon>Eukaryota</taxon>
        <taxon>Fungi</taxon>
        <taxon>Dikarya</taxon>
        <taxon>Ascomycota</taxon>
        <taxon>Pezizomycotina</taxon>
        <taxon>Eurotiomycetes</taxon>
        <taxon>Eurotiomycetidae</taxon>
        <taxon>Eurotiales</taxon>
        <taxon>Aspergillaceae</taxon>
        <taxon>Aspergillus</taxon>
        <taxon>Aspergillus subgen. Circumdati</taxon>
    </lineage>
</organism>
<dbReference type="Proteomes" id="UP000326198">
    <property type="component" value="Unassembled WGS sequence"/>
</dbReference>
<reference evidence="1 2" key="1">
    <citation type="submission" date="2019-04" db="EMBL/GenBank/DDBJ databases">
        <title>Friends and foes A comparative genomics studyof 23 Aspergillus species from section Flavi.</title>
        <authorList>
            <consortium name="DOE Joint Genome Institute"/>
            <person name="Kjaerbolling I."/>
            <person name="Vesth T."/>
            <person name="Frisvad J.C."/>
            <person name="Nybo J.L."/>
            <person name="Theobald S."/>
            <person name="Kildgaard S."/>
            <person name="Isbrandt T."/>
            <person name="Kuo A."/>
            <person name="Sato A."/>
            <person name="Lyhne E.K."/>
            <person name="Kogle M.E."/>
            <person name="Wiebenga A."/>
            <person name="Kun R.S."/>
            <person name="Lubbers R.J."/>
            <person name="Makela M.R."/>
            <person name="Barry K."/>
            <person name="Chovatia M."/>
            <person name="Clum A."/>
            <person name="Daum C."/>
            <person name="Haridas S."/>
            <person name="He G."/>
            <person name="LaButti K."/>
            <person name="Lipzen A."/>
            <person name="Mondo S."/>
            <person name="Riley R."/>
            <person name="Salamov A."/>
            <person name="Simmons B.A."/>
            <person name="Magnuson J.K."/>
            <person name="Henrissat B."/>
            <person name="Mortensen U.H."/>
            <person name="Larsen T.O."/>
            <person name="Devries R.P."/>
            <person name="Grigoriev I.V."/>
            <person name="Machida M."/>
            <person name="Baker S.E."/>
            <person name="Andersen M.R."/>
        </authorList>
    </citation>
    <scope>NUCLEOTIDE SEQUENCE [LARGE SCALE GENOMIC DNA]</scope>
    <source>
        <strain evidence="1 2">IBT 29228</strain>
    </source>
</reference>
<evidence type="ECO:0000313" key="2">
    <source>
        <dbReference type="Proteomes" id="UP000326198"/>
    </source>
</evidence>
<dbReference type="OrthoDB" id="2967263at2759"/>
<proteinExistence type="predicted"/>
<name>A0A5N7BPW0_9EURO</name>
<keyword evidence="2" id="KW-1185">Reference proteome</keyword>
<evidence type="ECO:0000313" key="1">
    <source>
        <dbReference type="EMBL" id="KAE8383527.1"/>
    </source>
</evidence>
<keyword evidence="1" id="KW-0436">Ligase</keyword>
<dbReference type="AlphaFoldDB" id="A0A5N7BPW0"/>
<dbReference type="EMBL" id="ML736154">
    <property type="protein sequence ID" value="KAE8383527.1"/>
    <property type="molecule type" value="Genomic_DNA"/>
</dbReference>
<gene>
    <name evidence="1" type="ORF">BDV26DRAFT_277150</name>
</gene>
<sequence length="324" mass="36466">MPLSLYSGNGSGDLKQNPFQSTIDLGGDEPVRFHNLRIQGAYERHRSSRNAEFKNQILAPSFRGWQIDQILHDLTEAKDNSQEGLIDPRNNLAFVVRPPRHVRALISEIQQELHAVARTLWLMPSEQLHLTVLEIASAKSVAEIDALLLLLSQRTSLTEIVNFTQTHRARLIRPLLTFDSSGIALSFVPGAGDVADAVHDDRYTYHHLRRDLYATVARRNFPVTARYIAPSAHVTIARFITQDGFVAQEPGTGQSVVDRENVGLLVRTISEINQKLMSRYWTIEDQKRAALCEWIVGQEKGLELIKGRSWYGKGEKVLVGQGFP</sequence>
<accession>A0A5N7BPW0</accession>
<dbReference type="SUPFAM" id="SSF55144">
    <property type="entry name" value="LigT-like"/>
    <property type="match status" value="1"/>
</dbReference>
<dbReference type="InterPro" id="IPR009097">
    <property type="entry name" value="Cyclic_Pdiesterase"/>
</dbReference>
<protein>
    <submittedName>
        <fullName evidence="1">RNA ligase/cyclic nucleotide phosphodiesterase</fullName>
    </submittedName>
</protein>